<keyword evidence="2" id="KW-1185">Reference proteome</keyword>
<dbReference type="Proteomes" id="UP000799754">
    <property type="component" value="Unassembled WGS sequence"/>
</dbReference>
<sequence>MLLNAIKTTEPFARLARPIAQVPVARYTILEKSRPWWTTLFHGFRKQNNGGVRSWVIILSCTLFIIAALGISPGSAALLSTRETQVSSPVELSQLIFSPTSAVKPRAQRDTYLRTTGALLQNYSTSPWVTNDYFVLPFWPSETATSSWNYRTPIPQVWEAETTVFRSDLNCNNLAMKSKEFYVRHAVDDIEAKINKQPFLASVLMESENGCQYNLTYNATTRHGTGDESFASWGDIRHIAKDNVYDSDARVILNKECMSTETILMSTPWFPPSRDRFAENMTIVAYICSSNHTMATLTVRASSSSGGLSVTFDQDAFHRTAQDVPSTMLDLLEMHNIYTDPDWYSFIPQPAQFKQSAPVLGGVAALLGTEHAYNISEMINDSALPETAAKMRRRFFAEVLQTSLSISGNYENVVIPGVRVAMERRIFVSTEVAALLCGLFSVSFCMFLVILWLSRPKNRPLNISRDPSTVLGLSALIISDTSVLPTFAALDLSNRQGLKSALAGETFFTTPNVLQKAKSEPRSYSDADVSTSSDTGILPSLRVRNLLSLLAYITALLVAIAVLFSLSHRSNLHQALFTYRTNVKILNHTGSFSPFAIVPTLLAVIVRIWWETIDDTCRTLQPFLSIGILEQSISSNRTLELRRDPLFRNNNMTYDPHPPNSWHISFRSSPYIGPILEDTFATSDTDWMYTALLQTALNGPEPPWSRDGWSFIPLDLDQLSKQTSMTENTDVLSAGAAELGPVANFTVRTPAVRARLECSVFNDAQNASHWLSFQNATIYDISSYKSVYVPDTLMFGNNTSTWVTAQAIDVQCCFNSTRSPDLSEQETTVTLGYWTETFDIGDSEQKGTNGNLTIKWIHGTAGFAHLVTEEPSMFFPEPPNIQALMCVPRIETAKAEVTVDSRNGNVQGFQILEPPNSDDVAAWSDEFQLRNCSEFQDKLKTNQVLCSDVTTSYGNLFAKSLLRAACLGNVALVTPNLNAARPPDHLTDKVFNMRDNTTGLNVDFMSYALYARVGFDPIPLLDPEVLLRESQEVFTTFFQHFASRNVSAHTGGWVYQPIGSQLQVTSPVPDDWAPLYMSNKNNTPKFQDVPLRNTERTANAVLSTRVEVLRVNTTAFWISTSIIVWLFITTVIFAAVQRRYLGGMMRNVECIADVLVLIAGSERLLNLVKEKDIDTLIQENNLQTRFRWVKDSSGMMRWRIELVEEQVEMRPISLGTAYARLPVDDERDAESVTCTTSVVPLESTQD</sequence>
<proteinExistence type="predicted"/>
<name>A0ACB6S307_9PLEO</name>
<protein>
    <submittedName>
        <fullName evidence="1">Uncharacterized protein</fullName>
    </submittedName>
</protein>
<gene>
    <name evidence="1" type="ORF">BU25DRAFT_341080</name>
</gene>
<reference evidence="1" key="1">
    <citation type="journal article" date="2020" name="Stud. Mycol.">
        <title>101 Dothideomycetes genomes: a test case for predicting lifestyles and emergence of pathogens.</title>
        <authorList>
            <person name="Haridas S."/>
            <person name="Albert R."/>
            <person name="Binder M."/>
            <person name="Bloem J."/>
            <person name="Labutti K."/>
            <person name="Salamov A."/>
            <person name="Andreopoulos B."/>
            <person name="Baker S."/>
            <person name="Barry K."/>
            <person name="Bills G."/>
            <person name="Bluhm B."/>
            <person name="Cannon C."/>
            <person name="Castanera R."/>
            <person name="Culley D."/>
            <person name="Daum C."/>
            <person name="Ezra D."/>
            <person name="Gonzalez J."/>
            <person name="Henrissat B."/>
            <person name="Kuo A."/>
            <person name="Liang C."/>
            <person name="Lipzen A."/>
            <person name="Lutzoni F."/>
            <person name="Magnuson J."/>
            <person name="Mondo S."/>
            <person name="Nolan M."/>
            <person name="Ohm R."/>
            <person name="Pangilinan J."/>
            <person name="Park H.-J."/>
            <person name="Ramirez L."/>
            <person name="Alfaro M."/>
            <person name="Sun H."/>
            <person name="Tritt A."/>
            <person name="Yoshinaga Y."/>
            <person name="Zwiers L.-H."/>
            <person name="Turgeon B."/>
            <person name="Goodwin S."/>
            <person name="Spatafora J."/>
            <person name="Crous P."/>
            <person name="Grigoriev I."/>
        </authorList>
    </citation>
    <scope>NUCLEOTIDE SEQUENCE</scope>
    <source>
        <strain evidence="1">CBS 525.71</strain>
    </source>
</reference>
<dbReference type="EMBL" id="MU006716">
    <property type="protein sequence ID" value="KAF2627579.1"/>
    <property type="molecule type" value="Genomic_DNA"/>
</dbReference>
<evidence type="ECO:0000313" key="1">
    <source>
        <dbReference type="EMBL" id="KAF2627579.1"/>
    </source>
</evidence>
<accession>A0ACB6S307</accession>
<comment type="caution">
    <text evidence="1">The sequence shown here is derived from an EMBL/GenBank/DDBJ whole genome shotgun (WGS) entry which is preliminary data.</text>
</comment>
<evidence type="ECO:0000313" key="2">
    <source>
        <dbReference type="Proteomes" id="UP000799754"/>
    </source>
</evidence>
<organism evidence="1 2">
    <name type="scientific">Macroventuria anomochaeta</name>
    <dbReference type="NCBI Taxonomy" id="301207"/>
    <lineage>
        <taxon>Eukaryota</taxon>
        <taxon>Fungi</taxon>
        <taxon>Dikarya</taxon>
        <taxon>Ascomycota</taxon>
        <taxon>Pezizomycotina</taxon>
        <taxon>Dothideomycetes</taxon>
        <taxon>Pleosporomycetidae</taxon>
        <taxon>Pleosporales</taxon>
        <taxon>Pleosporineae</taxon>
        <taxon>Didymellaceae</taxon>
        <taxon>Macroventuria</taxon>
    </lineage>
</organism>